<proteinExistence type="predicted"/>
<gene>
    <name evidence="2" type="ORF">N0V89_005329</name>
</gene>
<sequence>MSVHPTYFDDNGRAARLRPIYAPDFSLPVAFQTVWGQGIIAKWYYEALQDTARPDREHPIMLELYWQEKVRRGEFPGPDDVSPLGFVFPAPAYVLHSFNEEATEMVEPHGVWSVTMEGSIPHTPETARSHRRLPPGEVRMLEELNVPIGPKQQELAIHPIASWAPPDSVDLRLLGSCPVTAIEMFTFFPYHVNWDGFSRRFYERPGGWSIGHMGLAMLRARTVTAPNILENHTSFIGKKIRGQKAKENMFDNRPEAIDVTCATWAPPTVAQKSVVPIDYYLADLATGIHRSDFPVGDDKGPLTFAIEYALDRPRAPIKLSDFEYLVWAENLNVEAPISLWTDAINNEMDSKAVLRHAGNLAGYRAAHHMSRVRGGTTQTADSTEKSGSGAKSTKSKSKSKPKRKSKSKSESTGGRVKRIAKS</sequence>
<dbReference type="AlphaFoldDB" id="A0A9W8XL96"/>
<protein>
    <submittedName>
        <fullName evidence="2">Uncharacterized protein</fullName>
    </submittedName>
</protein>
<dbReference type="Proteomes" id="UP001140513">
    <property type="component" value="Unassembled WGS sequence"/>
</dbReference>
<evidence type="ECO:0000313" key="2">
    <source>
        <dbReference type="EMBL" id="KAJ4353599.1"/>
    </source>
</evidence>
<dbReference type="EMBL" id="JAPEUX010000004">
    <property type="protein sequence ID" value="KAJ4353599.1"/>
    <property type="molecule type" value="Genomic_DNA"/>
</dbReference>
<feature type="compositionally biased region" description="Basic residues" evidence="1">
    <location>
        <begin position="393"/>
        <end position="406"/>
    </location>
</feature>
<dbReference type="GeneID" id="80908859"/>
<evidence type="ECO:0000313" key="3">
    <source>
        <dbReference type="Proteomes" id="UP001140513"/>
    </source>
</evidence>
<evidence type="ECO:0000256" key="1">
    <source>
        <dbReference type="SAM" id="MobiDB-lite"/>
    </source>
</evidence>
<organism evidence="2 3">
    <name type="scientific">Didymosphaeria variabile</name>
    <dbReference type="NCBI Taxonomy" id="1932322"/>
    <lineage>
        <taxon>Eukaryota</taxon>
        <taxon>Fungi</taxon>
        <taxon>Dikarya</taxon>
        <taxon>Ascomycota</taxon>
        <taxon>Pezizomycotina</taxon>
        <taxon>Dothideomycetes</taxon>
        <taxon>Pleosporomycetidae</taxon>
        <taxon>Pleosporales</taxon>
        <taxon>Massarineae</taxon>
        <taxon>Didymosphaeriaceae</taxon>
        <taxon>Didymosphaeria</taxon>
    </lineage>
</organism>
<dbReference type="RefSeq" id="XP_056071373.1">
    <property type="nucleotide sequence ID" value="XM_056214106.1"/>
</dbReference>
<keyword evidence="3" id="KW-1185">Reference proteome</keyword>
<dbReference type="OrthoDB" id="3800698at2759"/>
<name>A0A9W8XL96_9PLEO</name>
<reference evidence="2" key="1">
    <citation type="submission" date="2022-10" db="EMBL/GenBank/DDBJ databases">
        <title>Tapping the CABI collections for fungal endophytes: first genome assemblies for Collariella, Neodidymelliopsis, Ascochyta clinopodiicola, Didymella pomorum, Didymosphaeria variabile, Neocosmospora piperis and Neocucurbitaria cava.</title>
        <authorList>
            <person name="Hill R."/>
        </authorList>
    </citation>
    <scope>NUCLEOTIDE SEQUENCE</scope>
    <source>
        <strain evidence="2">IMI 356815</strain>
    </source>
</reference>
<accession>A0A9W8XL96</accession>
<comment type="caution">
    <text evidence="2">The sequence shown here is derived from an EMBL/GenBank/DDBJ whole genome shotgun (WGS) entry which is preliminary data.</text>
</comment>
<feature type="region of interest" description="Disordered" evidence="1">
    <location>
        <begin position="367"/>
        <end position="422"/>
    </location>
</feature>